<evidence type="ECO:0000313" key="3">
    <source>
        <dbReference type="Proteomes" id="UP000182842"/>
    </source>
</evidence>
<dbReference type="Proteomes" id="UP000182842">
    <property type="component" value="Unassembled WGS sequence"/>
</dbReference>
<dbReference type="GO" id="GO:0003676">
    <property type="term" value="F:nucleic acid binding"/>
    <property type="evidence" value="ECO:0007669"/>
    <property type="project" value="InterPro"/>
</dbReference>
<feature type="region of interest" description="Disordered" evidence="1">
    <location>
        <begin position="372"/>
        <end position="415"/>
    </location>
</feature>
<dbReference type="GO" id="GO:0008168">
    <property type="term" value="F:methyltransferase activity"/>
    <property type="evidence" value="ECO:0007669"/>
    <property type="project" value="UniProtKB-KW"/>
</dbReference>
<evidence type="ECO:0000313" key="2">
    <source>
        <dbReference type="EMBL" id="SEB64881.1"/>
    </source>
</evidence>
<dbReference type="Pfam" id="PF13651">
    <property type="entry name" value="EcoRI_methylase"/>
    <property type="match status" value="1"/>
</dbReference>
<accession>A0AA45V8Y6</accession>
<gene>
    <name evidence="2" type="ORF">SAMN04489748_1654</name>
</gene>
<dbReference type="InterPro" id="IPR025247">
    <property type="entry name" value="EcoRI-like_methylase"/>
</dbReference>
<name>A0AA45V8Y6_BIFLN</name>
<proteinExistence type="predicted"/>
<dbReference type="EMBL" id="FNRW01000005">
    <property type="protein sequence ID" value="SEB64881.1"/>
    <property type="molecule type" value="Genomic_DNA"/>
</dbReference>
<reference evidence="2 3" key="1">
    <citation type="submission" date="2016-10" db="EMBL/GenBank/DDBJ databases">
        <authorList>
            <person name="Varghese N."/>
            <person name="Submissions S."/>
        </authorList>
    </citation>
    <scope>NUCLEOTIDE SEQUENCE [LARGE SCALE GENOMIC DNA]</scope>
    <source>
        <strain evidence="2 3">DSM 20219</strain>
    </source>
</reference>
<keyword evidence="2" id="KW-0808">Transferase</keyword>
<organism evidence="2 3">
    <name type="scientific">Bifidobacterium longum</name>
    <dbReference type="NCBI Taxonomy" id="216816"/>
    <lineage>
        <taxon>Bacteria</taxon>
        <taxon>Bacillati</taxon>
        <taxon>Actinomycetota</taxon>
        <taxon>Actinomycetes</taxon>
        <taxon>Bifidobacteriales</taxon>
        <taxon>Bifidobacteriaceae</taxon>
        <taxon>Bifidobacterium</taxon>
    </lineage>
</organism>
<feature type="compositionally biased region" description="Basic and acidic residues" evidence="1">
    <location>
        <begin position="387"/>
        <end position="398"/>
    </location>
</feature>
<dbReference type="AlphaFoldDB" id="A0AA45V8Y6"/>
<keyword evidence="2" id="KW-0489">Methyltransferase</keyword>
<dbReference type="InterPro" id="IPR002052">
    <property type="entry name" value="DNA_methylase_N6_adenine_CS"/>
</dbReference>
<protein>
    <submittedName>
        <fullName evidence="2">Adenine-specific methyltransferase EcoRI</fullName>
    </submittedName>
</protein>
<dbReference type="GO" id="GO:0032259">
    <property type="term" value="P:methylation"/>
    <property type="evidence" value="ECO:0007669"/>
    <property type="project" value="UniProtKB-KW"/>
</dbReference>
<evidence type="ECO:0000256" key="1">
    <source>
        <dbReference type="SAM" id="MobiDB-lite"/>
    </source>
</evidence>
<sequence>MFGKRCGTSGLLAAARRRIRPGRAVPPKASAAPFLSPRRIAPGMGNNQLSAAKKAKNDEFYTRMPDIENELRHYSEHFKGRTVLCNCDDPYESNFFRYFALNFNHLGLKKLMATSYCGSPIAGAEYQPSLFGDEPDAPSRHAYKAIVTHVEDTTGDGGFDMEDVKVLLNAPGNEVAELHGDGEYGAGDFRSRECLELLDEADIVVTNPPFSLFREYVATLVEHGKKFVVLGNKNAITYKEIFPLLRDDKVWLGFTSPSDFTIPGEGTTKQVNGLCRWYTNLDIKKRHEDLLLYRRYKGHETDYPKYDNHDAIEVSKVADIPEDYYGVMGVPITFMDKYNPDQFDIVAFRKGDDGRDLVFTREREREYNRTFAYSSGDGDSRAVQQSEGHDGQRQIEVRPHHHTPQTEPIDRDYPNMTRRAPGLMNGRIHGQETYRRILIRRKEASN</sequence>
<dbReference type="PROSITE" id="PS00092">
    <property type="entry name" value="N6_MTASE"/>
    <property type="match status" value="1"/>
</dbReference>
<comment type="caution">
    <text evidence="2">The sequence shown here is derived from an EMBL/GenBank/DDBJ whole genome shotgun (WGS) entry which is preliminary data.</text>
</comment>